<dbReference type="InterPro" id="IPR050367">
    <property type="entry name" value="APC_superfamily"/>
</dbReference>
<evidence type="ECO:0000256" key="5">
    <source>
        <dbReference type="ARBA" id="ARBA00023136"/>
    </source>
</evidence>
<feature type="transmembrane region" description="Helical" evidence="6">
    <location>
        <begin position="200"/>
        <end position="217"/>
    </location>
</feature>
<keyword evidence="8" id="KW-1185">Reference proteome</keyword>
<protein>
    <submittedName>
        <fullName evidence="7">APC family permease</fullName>
    </submittedName>
</protein>
<sequence>MAQRRLHGLQRVLGTNALFSTAYGNVGSSIYYALGLVASYALGLTPVVFLITGVIFFLTAATYAEATSMYPEAGGSSSFARRAFNEFWSFFAAWGQMLNYTITIAISAYFVPHYLGGLWEPIDALRGAPGDWLFALLLIGGLAALNVFGAKESASVNIALAVTDFLTQVLLVALGMFLVFNPEVLLDNVSLGVAPEWKDFLIAIPIGMVAYTGIETISNMAEEAKDAGTTVPAAVKRVVVAVFAIYAFLPLVALSALPVTKDASGEYSTLLGLGEEQGGFAGDPILGVVKNMDLGVLQGPVQVYVGVLAATILLLAANAGVIGVSRLVYSMGIHRQMPDRLRTLHPRFGTPWIGIIVFAGAAGVAVVFGEPGFLANLYAFGAMLSFTIAHIAVIWLRLKLPDAERPYRGPGNLTIRGRSWPLFAIFGGLGTGIAFVVVTGLHPAVALAGIGWMAAGLVIYPLYRRAQGLDLVTTHKIATPAAVVDHEAEYESVIVALLGLRYSEGALATAGTVAAKRRRGIFLLVPIVVPQSSPIDARMPEQEHAADALIEQARLQIGGRVHGRWVKVRAGQFGRVVVEQARATSARAIVMSIPPKVMGVSANRSIDTVMAERPCRVILQADPDARKLPAAPAAAPEATR</sequence>
<dbReference type="PANTHER" id="PTHR42770:SF11">
    <property type="entry name" value="INNER MEMBRANE TRANSPORT PROTEIN YBAT"/>
    <property type="match status" value="1"/>
</dbReference>
<keyword evidence="2" id="KW-1003">Cell membrane</keyword>
<feature type="transmembrane region" description="Helical" evidence="6">
    <location>
        <begin position="444"/>
        <end position="463"/>
    </location>
</feature>
<feature type="transmembrane region" description="Helical" evidence="6">
    <location>
        <begin position="375"/>
        <end position="398"/>
    </location>
</feature>
<proteinExistence type="predicted"/>
<keyword evidence="4 6" id="KW-1133">Transmembrane helix</keyword>
<evidence type="ECO:0000256" key="4">
    <source>
        <dbReference type="ARBA" id="ARBA00022989"/>
    </source>
</evidence>
<accession>A0ABU4VFD1</accession>
<evidence type="ECO:0000313" key="7">
    <source>
        <dbReference type="EMBL" id="MDX8150536.1"/>
    </source>
</evidence>
<comment type="subcellular location">
    <subcellularLocation>
        <location evidence="1">Cell membrane</location>
        <topology evidence="1">Multi-pass membrane protein</topology>
    </subcellularLocation>
</comment>
<feature type="transmembrane region" description="Helical" evidence="6">
    <location>
        <begin position="303"/>
        <end position="329"/>
    </location>
</feature>
<feature type="transmembrane region" description="Helical" evidence="6">
    <location>
        <begin position="40"/>
        <end position="66"/>
    </location>
</feature>
<keyword evidence="3 6" id="KW-0812">Transmembrane</keyword>
<comment type="caution">
    <text evidence="7">The sequence shown here is derived from an EMBL/GenBank/DDBJ whole genome shotgun (WGS) entry which is preliminary data.</text>
</comment>
<dbReference type="RefSeq" id="WP_319952682.1">
    <property type="nucleotide sequence ID" value="NZ_JAXAVX010000001.1"/>
</dbReference>
<dbReference type="InterPro" id="IPR002293">
    <property type="entry name" value="AA/rel_permease1"/>
</dbReference>
<dbReference type="PANTHER" id="PTHR42770">
    <property type="entry name" value="AMINO ACID TRANSPORTER-RELATED"/>
    <property type="match status" value="1"/>
</dbReference>
<dbReference type="Gene3D" id="3.40.50.620">
    <property type="entry name" value="HUPs"/>
    <property type="match status" value="1"/>
</dbReference>
<dbReference type="Proteomes" id="UP001277761">
    <property type="component" value="Unassembled WGS sequence"/>
</dbReference>
<organism evidence="7 8">
    <name type="scientific">Patulibacter brassicae</name>
    <dbReference type="NCBI Taxonomy" id="1705717"/>
    <lineage>
        <taxon>Bacteria</taxon>
        <taxon>Bacillati</taxon>
        <taxon>Actinomycetota</taxon>
        <taxon>Thermoleophilia</taxon>
        <taxon>Solirubrobacterales</taxon>
        <taxon>Patulibacteraceae</taxon>
        <taxon>Patulibacter</taxon>
    </lineage>
</organism>
<keyword evidence="5 6" id="KW-0472">Membrane</keyword>
<evidence type="ECO:0000256" key="2">
    <source>
        <dbReference type="ARBA" id="ARBA00022475"/>
    </source>
</evidence>
<feature type="transmembrane region" description="Helical" evidence="6">
    <location>
        <begin position="156"/>
        <end position="180"/>
    </location>
</feature>
<name>A0ABU4VFD1_9ACTN</name>
<feature type="transmembrane region" description="Helical" evidence="6">
    <location>
        <begin position="87"/>
        <end position="112"/>
    </location>
</feature>
<reference evidence="7 8" key="1">
    <citation type="submission" date="2023-11" db="EMBL/GenBank/DDBJ databases">
        <authorList>
            <person name="Xu M."/>
            <person name="Jiang T."/>
        </authorList>
    </citation>
    <scope>NUCLEOTIDE SEQUENCE [LARGE SCALE GENOMIC DNA]</scope>
    <source>
        <strain evidence="7 8">SD</strain>
    </source>
</reference>
<dbReference type="EMBL" id="JAXAVX010000001">
    <property type="protein sequence ID" value="MDX8150536.1"/>
    <property type="molecule type" value="Genomic_DNA"/>
</dbReference>
<feature type="transmembrane region" description="Helical" evidence="6">
    <location>
        <begin position="132"/>
        <end position="149"/>
    </location>
</feature>
<gene>
    <name evidence="7" type="ORF">SK069_02940</name>
</gene>
<evidence type="ECO:0000313" key="8">
    <source>
        <dbReference type="Proteomes" id="UP001277761"/>
    </source>
</evidence>
<feature type="transmembrane region" description="Helical" evidence="6">
    <location>
        <begin position="350"/>
        <end position="369"/>
    </location>
</feature>
<feature type="transmembrane region" description="Helical" evidence="6">
    <location>
        <begin position="419"/>
        <end position="438"/>
    </location>
</feature>
<dbReference type="InterPro" id="IPR014729">
    <property type="entry name" value="Rossmann-like_a/b/a_fold"/>
</dbReference>
<evidence type="ECO:0000256" key="3">
    <source>
        <dbReference type="ARBA" id="ARBA00022692"/>
    </source>
</evidence>
<evidence type="ECO:0000256" key="1">
    <source>
        <dbReference type="ARBA" id="ARBA00004651"/>
    </source>
</evidence>
<dbReference type="Pfam" id="PF13520">
    <property type="entry name" value="AA_permease_2"/>
    <property type="match status" value="1"/>
</dbReference>
<evidence type="ECO:0000256" key="6">
    <source>
        <dbReference type="SAM" id="Phobius"/>
    </source>
</evidence>
<feature type="transmembrane region" description="Helical" evidence="6">
    <location>
        <begin position="238"/>
        <end position="257"/>
    </location>
</feature>
<feature type="transmembrane region" description="Helical" evidence="6">
    <location>
        <begin position="12"/>
        <end position="34"/>
    </location>
</feature>
<dbReference type="Gene3D" id="1.20.1740.10">
    <property type="entry name" value="Amino acid/polyamine transporter I"/>
    <property type="match status" value="1"/>
</dbReference>